<evidence type="ECO:0000313" key="2">
    <source>
        <dbReference type="EMBL" id="MBS6098898.1"/>
    </source>
</evidence>
<dbReference type="Gene3D" id="2.10.270.10">
    <property type="entry name" value="Cholin Binding"/>
    <property type="match status" value="3"/>
</dbReference>
<dbReference type="GO" id="GO:0016740">
    <property type="term" value="F:transferase activity"/>
    <property type="evidence" value="ECO:0007669"/>
    <property type="project" value="UniProtKB-KW"/>
</dbReference>
<dbReference type="NCBIfam" id="TIGR04035">
    <property type="entry name" value="glucan_65_rpt"/>
    <property type="match status" value="4"/>
</dbReference>
<dbReference type="InterPro" id="IPR027636">
    <property type="entry name" value="Glucan-bd_rpt"/>
</dbReference>
<proteinExistence type="predicted"/>
<gene>
    <name evidence="2" type="ORF">KH901_10865</name>
</gene>
<sequence length="265" mass="30097">GEIGRSIFVYNPATKAWNYFDKEGNRVTGRQYIDGHLYYFKEDGSQAKGEIIEENGIKYYYEPDSGILASGRYLQVGDDKWMYFKHDGSLAIGQVRADGGYLKYFDKNGIQVKGKTIVEDGKTYYYDANSGALVTSSFAEIAPNQWSYFNTDGQALKGKWTINGKEYYFDENGIQYKGKAVKVGSRYKYYDENDGQPVTNRFAQIEPNVWAYFGADGYAVTGEQVINGQHLYFDQSGRQVKGAYVTVNGQRRYYDANTGEYVPGR</sequence>
<dbReference type="Pfam" id="PF19127">
    <property type="entry name" value="Choline_bind_3"/>
    <property type="match status" value="4"/>
</dbReference>
<comment type="caution">
    <text evidence="2">The sequence shown here is derived from an EMBL/GenBank/DDBJ whole genome shotgun (WGS) entry which is preliminary data.</text>
</comment>
<reference evidence="2" key="1">
    <citation type="submission" date="2021-05" db="EMBL/GenBank/DDBJ databases">
        <title>Infant gut strain persistence is associated with maternal origin, phylogeny, and functional potential including surface adhesion and iron acquisition.</title>
        <authorList>
            <person name="Lou Y.C."/>
        </authorList>
    </citation>
    <scope>NUCLEOTIDE SEQUENCE</scope>
    <source>
        <strain evidence="2">L3_122_031G1_dasL3_122_031G1_maxbin2.maxbin.025s ta_sub</strain>
    </source>
</reference>
<accession>A0A943QU37</accession>
<name>A0A943QU37_STRVE</name>
<organism evidence="2 3">
    <name type="scientific">Streptococcus vestibularis</name>
    <dbReference type="NCBI Taxonomy" id="1343"/>
    <lineage>
        <taxon>Bacteria</taxon>
        <taxon>Bacillati</taxon>
        <taxon>Bacillota</taxon>
        <taxon>Bacilli</taxon>
        <taxon>Lactobacillales</taxon>
        <taxon>Streptococcaceae</taxon>
        <taxon>Streptococcus</taxon>
    </lineage>
</organism>
<evidence type="ECO:0000313" key="3">
    <source>
        <dbReference type="Proteomes" id="UP000703822"/>
    </source>
</evidence>
<dbReference type="AlphaFoldDB" id="A0A943QU37"/>
<dbReference type="SUPFAM" id="SSF69360">
    <property type="entry name" value="Cell wall binding repeat"/>
    <property type="match status" value="2"/>
</dbReference>
<protein>
    <submittedName>
        <fullName evidence="2">Glucosyl transferase</fullName>
    </submittedName>
</protein>
<keyword evidence="2" id="KW-0808">Transferase</keyword>
<dbReference type="EMBL" id="JAHAGS010000483">
    <property type="protein sequence ID" value="MBS6098898.1"/>
    <property type="molecule type" value="Genomic_DNA"/>
</dbReference>
<dbReference type="InterPro" id="IPR018337">
    <property type="entry name" value="Cell_wall/Cho-bd_repeat"/>
</dbReference>
<dbReference type="Pfam" id="PF01473">
    <property type="entry name" value="Choline_bind_1"/>
    <property type="match status" value="1"/>
</dbReference>
<evidence type="ECO:0000256" key="1">
    <source>
        <dbReference type="ARBA" id="ARBA00022737"/>
    </source>
</evidence>
<feature type="non-terminal residue" evidence="2">
    <location>
        <position position="1"/>
    </location>
</feature>
<dbReference type="Proteomes" id="UP000703822">
    <property type="component" value="Unassembled WGS sequence"/>
</dbReference>
<keyword evidence="1" id="KW-0677">Repeat</keyword>